<evidence type="ECO:0000256" key="5">
    <source>
        <dbReference type="ARBA" id="ARBA00022741"/>
    </source>
</evidence>
<feature type="transmembrane region" description="Helical" evidence="10">
    <location>
        <begin position="348"/>
        <end position="370"/>
    </location>
</feature>
<comment type="similarity">
    <text evidence="2 10">Belongs to the cation transport ATPase (P-type) (TC 3.A.3) family. Type IB subfamily.</text>
</comment>
<dbReference type="SUPFAM" id="SSF55008">
    <property type="entry name" value="HMA, heavy metal-associated domain"/>
    <property type="match status" value="1"/>
</dbReference>
<evidence type="ECO:0000256" key="4">
    <source>
        <dbReference type="ARBA" id="ARBA00022723"/>
    </source>
</evidence>
<dbReference type="NCBIfam" id="TIGR01494">
    <property type="entry name" value="ATPase_P-type"/>
    <property type="match status" value="1"/>
</dbReference>
<dbReference type="PANTHER" id="PTHR43520:SF8">
    <property type="entry name" value="P-TYPE CU(+) TRANSPORTER"/>
    <property type="match status" value="1"/>
</dbReference>
<keyword evidence="8 10" id="KW-1133">Transmembrane helix</keyword>
<feature type="transmembrane region" description="Helical" evidence="10">
    <location>
        <begin position="88"/>
        <end position="109"/>
    </location>
</feature>
<dbReference type="PANTHER" id="PTHR43520">
    <property type="entry name" value="ATP7, ISOFORM B"/>
    <property type="match status" value="1"/>
</dbReference>
<keyword evidence="5 10" id="KW-0547">Nucleotide-binding</keyword>
<dbReference type="RefSeq" id="WP_348604094.1">
    <property type="nucleotide sequence ID" value="NZ_CP157276.1"/>
</dbReference>
<dbReference type="NCBIfam" id="TIGR01525">
    <property type="entry name" value="ATPase-IB_hvy"/>
    <property type="match status" value="1"/>
</dbReference>
<dbReference type="PRINTS" id="PR00119">
    <property type="entry name" value="CATATPASE"/>
</dbReference>
<evidence type="ECO:0000313" key="12">
    <source>
        <dbReference type="EMBL" id="MFM1730430.1"/>
    </source>
</evidence>
<feature type="transmembrane region" description="Helical" evidence="10">
    <location>
        <begin position="115"/>
        <end position="133"/>
    </location>
</feature>
<sequence length="722" mass="75239">MTTAGLRTVELDIGGMTCASCAARIERKLGKLDGVIATVNYATEQAHVEYPDSIALQDLVDTVERVGYSAAVATPEEPAAPGEAGDRLGARLVVAIVASVPVVLVSMIPPLQFDYWQWVSLVLTTVVVFWCGYPFHRAALVTARHGMSTMDTLVSLGTLAAYGWSLWALVFGTAGRVGATHEFTLRPGAHDVSAQIYLEVAAGVTTFLLAGRYAESRAKRKSGAALRALLEMGAKDVAVLRDGAEWRLPVAALRVGDEFVVRPGEKIATDGRVVRGGAAVDTSMLTGESVPVEVGEGDAVVGGTLDTDGLLIVRAERVGADTQLAHMARLVTEAQSGKAHAQRLADRVSAVFVPAVLAIAAVTLAVWLLLGQPVTEAFTAAVAVLIVACPCALGLATPTALLVGTGRGAQLGILVKGPEVLEQTRRIGTVVLDKTGTVTTGRMELDRVVAAAGEDRDRVLELAAAVESGSEHPVAQAIVRAMPSPLPVHGFVNRPGIGVEGVVDGHAVRVGRARGPVPDALRPLLPEGRTSVIVSWDDRVRGALVVADAVKPTSAEAIREIRDLGMTPVLLTGDSEAVAAAVAREVGIDRVIAEVLPDQKAEAVARLRSEGGVAMVGDGVNDAAALATADVGIAMGTGTDAAIEASDLTLVRGDLRSVPDAIRLSRRTLSTIEGNLFWAFAYNVAAIPLAATGLLNPMIAGLAMALSSLFVVGNSLRLRRFR</sequence>
<dbReference type="InterPro" id="IPR017969">
    <property type="entry name" value="Heavy-metal-associated_CS"/>
</dbReference>
<keyword evidence="13" id="KW-1185">Reference proteome</keyword>
<dbReference type="InterPro" id="IPR023298">
    <property type="entry name" value="ATPase_P-typ_TM_dom_sf"/>
</dbReference>
<dbReference type="PRINTS" id="PR00943">
    <property type="entry name" value="CUATPASE"/>
</dbReference>
<dbReference type="Gene3D" id="3.40.50.1000">
    <property type="entry name" value="HAD superfamily/HAD-like"/>
    <property type="match status" value="1"/>
</dbReference>
<dbReference type="NCBIfam" id="TIGR01511">
    <property type="entry name" value="ATPase-IB1_Cu"/>
    <property type="match status" value="1"/>
</dbReference>
<feature type="transmembrane region" description="Helical" evidence="10">
    <location>
        <begin position="153"/>
        <end position="174"/>
    </location>
</feature>
<dbReference type="InterPro" id="IPR027256">
    <property type="entry name" value="P-typ_ATPase_IB"/>
</dbReference>
<keyword evidence="9 10" id="KW-0472">Membrane</keyword>
<dbReference type="Gene3D" id="3.30.70.100">
    <property type="match status" value="1"/>
</dbReference>
<name>A0ABW9FXS7_9NOCA</name>
<dbReference type="InterPro" id="IPR036412">
    <property type="entry name" value="HAD-like_sf"/>
</dbReference>
<feature type="transmembrane region" description="Helical" evidence="10">
    <location>
        <begin position="672"/>
        <end position="691"/>
    </location>
</feature>
<dbReference type="InterPro" id="IPR023214">
    <property type="entry name" value="HAD_sf"/>
</dbReference>
<dbReference type="InterPro" id="IPR006121">
    <property type="entry name" value="HMA_dom"/>
</dbReference>
<evidence type="ECO:0000313" key="13">
    <source>
        <dbReference type="Proteomes" id="UP001629744"/>
    </source>
</evidence>
<keyword evidence="7" id="KW-1278">Translocase</keyword>
<dbReference type="Gene3D" id="2.70.150.10">
    <property type="entry name" value="Calcium-transporting ATPase, cytoplasmic transduction domain A"/>
    <property type="match status" value="1"/>
</dbReference>
<dbReference type="Proteomes" id="UP001629744">
    <property type="component" value="Unassembled WGS sequence"/>
</dbReference>
<keyword evidence="10" id="KW-1003">Cell membrane</keyword>
<evidence type="ECO:0000256" key="8">
    <source>
        <dbReference type="ARBA" id="ARBA00022989"/>
    </source>
</evidence>
<keyword evidence="3 10" id="KW-0812">Transmembrane</keyword>
<proteinExistence type="inferred from homology"/>
<dbReference type="CDD" id="cd02094">
    <property type="entry name" value="P-type_ATPase_Cu-like"/>
    <property type="match status" value="1"/>
</dbReference>
<dbReference type="InterPro" id="IPR036163">
    <property type="entry name" value="HMA_dom_sf"/>
</dbReference>
<dbReference type="Pfam" id="PF00702">
    <property type="entry name" value="Hydrolase"/>
    <property type="match status" value="1"/>
</dbReference>
<evidence type="ECO:0000256" key="1">
    <source>
        <dbReference type="ARBA" id="ARBA00004651"/>
    </source>
</evidence>
<dbReference type="NCBIfam" id="TIGR01512">
    <property type="entry name" value="ATPase-IB2_Cd"/>
    <property type="match status" value="1"/>
</dbReference>
<comment type="caution">
    <text evidence="12">The sequence shown here is derived from an EMBL/GenBank/DDBJ whole genome shotgun (WGS) entry which is preliminary data.</text>
</comment>
<keyword evidence="6 10" id="KW-0067">ATP-binding</keyword>
<dbReference type="InterPro" id="IPR018303">
    <property type="entry name" value="ATPase_P-typ_P_site"/>
</dbReference>
<dbReference type="SUPFAM" id="SSF56784">
    <property type="entry name" value="HAD-like"/>
    <property type="match status" value="1"/>
</dbReference>
<gene>
    <name evidence="12" type="ORF">ABEU19_003963</name>
</gene>
<feature type="domain" description="HMA" evidence="11">
    <location>
        <begin position="7"/>
        <end position="71"/>
    </location>
</feature>
<feature type="transmembrane region" description="Helical" evidence="10">
    <location>
        <begin position="697"/>
        <end position="716"/>
    </location>
</feature>
<dbReference type="InterPro" id="IPR001757">
    <property type="entry name" value="P_typ_ATPase"/>
</dbReference>
<reference evidence="12 13" key="1">
    <citation type="submission" date="2023-11" db="EMBL/GenBank/DDBJ databases">
        <authorList>
            <person name="Val-Calvo J."/>
            <person name="Scortti M."/>
            <person name="Vazquez-Boland J."/>
        </authorList>
    </citation>
    <scope>NUCLEOTIDE SEQUENCE [LARGE SCALE GENOMIC DNA]</scope>
    <source>
        <strain evidence="12 13">DSM 46662</strain>
    </source>
</reference>
<dbReference type="InterPro" id="IPR008250">
    <property type="entry name" value="ATPase_P-typ_transduc_dom_A_sf"/>
</dbReference>
<protein>
    <submittedName>
        <fullName evidence="12">Heavy metal translocating P-type ATPase</fullName>
    </submittedName>
</protein>
<dbReference type="SUPFAM" id="SSF81665">
    <property type="entry name" value="Calcium ATPase, transmembrane domain M"/>
    <property type="match status" value="1"/>
</dbReference>
<evidence type="ECO:0000256" key="10">
    <source>
        <dbReference type="RuleBase" id="RU362081"/>
    </source>
</evidence>
<dbReference type="InterPro" id="IPR023299">
    <property type="entry name" value="ATPase_P-typ_cyto_dom_N"/>
</dbReference>
<accession>A0ABW9FXS7</accession>
<feature type="transmembrane region" description="Helical" evidence="10">
    <location>
        <begin position="194"/>
        <end position="214"/>
    </location>
</feature>
<dbReference type="SUPFAM" id="SSF81653">
    <property type="entry name" value="Calcium ATPase, transduction domain A"/>
    <property type="match status" value="1"/>
</dbReference>
<evidence type="ECO:0000256" key="2">
    <source>
        <dbReference type="ARBA" id="ARBA00006024"/>
    </source>
</evidence>
<dbReference type="PROSITE" id="PS00154">
    <property type="entry name" value="ATPASE_E1_E2"/>
    <property type="match status" value="1"/>
</dbReference>
<dbReference type="EMBL" id="JBDLNU010000005">
    <property type="protein sequence ID" value="MFM1730430.1"/>
    <property type="molecule type" value="Genomic_DNA"/>
</dbReference>
<evidence type="ECO:0000256" key="3">
    <source>
        <dbReference type="ARBA" id="ARBA00022692"/>
    </source>
</evidence>
<dbReference type="PROSITE" id="PS50846">
    <property type="entry name" value="HMA_2"/>
    <property type="match status" value="1"/>
</dbReference>
<organism evidence="12 13">
    <name type="scientific">Prescottella soli</name>
    <dbReference type="NCBI Taxonomy" id="1543852"/>
    <lineage>
        <taxon>Bacteria</taxon>
        <taxon>Bacillati</taxon>
        <taxon>Actinomycetota</taxon>
        <taxon>Actinomycetes</taxon>
        <taxon>Mycobacteriales</taxon>
        <taxon>Nocardiaceae</taxon>
        <taxon>Prescottella</taxon>
    </lineage>
</organism>
<dbReference type="InterPro" id="IPR059000">
    <property type="entry name" value="ATPase_P-type_domA"/>
</dbReference>
<dbReference type="Pfam" id="PF00403">
    <property type="entry name" value="HMA"/>
    <property type="match status" value="1"/>
</dbReference>
<dbReference type="Gene3D" id="3.40.1110.10">
    <property type="entry name" value="Calcium-transporting ATPase, cytoplasmic domain N"/>
    <property type="match status" value="1"/>
</dbReference>
<feature type="transmembrane region" description="Helical" evidence="10">
    <location>
        <begin position="382"/>
        <end position="403"/>
    </location>
</feature>
<evidence type="ECO:0000256" key="9">
    <source>
        <dbReference type="ARBA" id="ARBA00023136"/>
    </source>
</evidence>
<evidence type="ECO:0000259" key="11">
    <source>
        <dbReference type="PROSITE" id="PS50846"/>
    </source>
</evidence>
<dbReference type="Pfam" id="PF00122">
    <property type="entry name" value="E1-E2_ATPase"/>
    <property type="match status" value="1"/>
</dbReference>
<keyword evidence="4 10" id="KW-0479">Metal-binding</keyword>
<evidence type="ECO:0000256" key="6">
    <source>
        <dbReference type="ARBA" id="ARBA00022840"/>
    </source>
</evidence>
<dbReference type="CDD" id="cd00371">
    <property type="entry name" value="HMA"/>
    <property type="match status" value="1"/>
</dbReference>
<comment type="subcellular location">
    <subcellularLocation>
        <location evidence="1">Cell membrane</location>
        <topology evidence="1">Multi-pass membrane protein</topology>
    </subcellularLocation>
</comment>
<evidence type="ECO:0000256" key="7">
    <source>
        <dbReference type="ARBA" id="ARBA00022967"/>
    </source>
</evidence>
<dbReference type="PROSITE" id="PS01047">
    <property type="entry name" value="HMA_1"/>
    <property type="match status" value="1"/>
</dbReference>